<reference evidence="2 3" key="1">
    <citation type="submission" date="2017-07" db="EMBL/GenBank/DDBJ databases">
        <title>Draft Genome Sequences of Select Purple Nonsulfur Bacteria.</title>
        <authorList>
            <person name="Lasarre B."/>
            <person name="Mckinlay J.B."/>
        </authorList>
    </citation>
    <scope>NUCLEOTIDE SEQUENCE [LARGE SCALE GENOMIC DNA]</scope>
    <source>
        <strain evidence="2 3">DSM 5909</strain>
    </source>
</reference>
<organism evidence="2 3">
    <name type="scientific">Rhodoplanes roseus</name>
    <dbReference type="NCBI Taxonomy" id="29409"/>
    <lineage>
        <taxon>Bacteria</taxon>
        <taxon>Pseudomonadati</taxon>
        <taxon>Pseudomonadota</taxon>
        <taxon>Alphaproteobacteria</taxon>
        <taxon>Hyphomicrobiales</taxon>
        <taxon>Nitrobacteraceae</taxon>
        <taxon>Rhodoplanes</taxon>
    </lineage>
</organism>
<comment type="caution">
    <text evidence="2">The sequence shown here is derived from an EMBL/GenBank/DDBJ whole genome shotgun (WGS) entry which is preliminary data.</text>
</comment>
<evidence type="ECO:0000313" key="3">
    <source>
        <dbReference type="Proteomes" id="UP000249130"/>
    </source>
</evidence>
<name>A0A327KWF9_9BRAD</name>
<protein>
    <submittedName>
        <fullName evidence="2">Uncharacterized protein</fullName>
    </submittedName>
</protein>
<evidence type="ECO:0000256" key="1">
    <source>
        <dbReference type="SAM" id="MobiDB-lite"/>
    </source>
</evidence>
<evidence type="ECO:0000313" key="2">
    <source>
        <dbReference type="EMBL" id="RAI43240.1"/>
    </source>
</evidence>
<feature type="region of interest" description="Disordered" evidence="1">
    <location>
        <begin position="1"/>
        <end position="24"/>
    </location>
</feature>
<gene>
    <name evidence="2" type="ORF">CH341_15450</name>
</gene>
<accession>A0A327KWF9</accession>
<dbReference type="RefSeq" id="WP_111419916.1">
    <property type="nucleotide sequence ID" value="NZ_NPEX01000099.1"/>
</dbReference>
<dbReference type="Proteomes" id="UP000249130">
    <property type="component" value="Unassembled WGS sequence"/>
</dbReference>
<keyword evidence="3" id="KW-1185">Reference proteome</keyword>
<sequence length="79" mass="9388">MNKIVRENYPASNLPEDLRPSSDPDARVRVTIEDAPIDTEKKSEQVMTLEEIFSLTGFRRRTKEEIDEDVRRDRDEWDH</sequence>
<dbReference type="AlphaFoldDB" id="A0A327KWF9"/>
<proteinExistence type="predicted"/>
<dbReference type="EMBL" id="NPEX01000099">
    <property type="protein sequence ID" value="RAI43240.1"/>
    <property type="molecule type" value="Genomic_DNA"/>
</dbReference>
<dbReference type="OrthoDB" id="7875908at2"/>